<comment type="caution">
    <text evidence="5">The sequence shown here is derived from an EMBL/GenBank/DDBJ whole genome shotgun (WGS) entry which is preliminary data.</text>
</comment>
<dbReference type="VEuPathDB" id="FungiDB:EYZ11_011020"/>
<evidence type="ECO:0000313" key="6">
    <source>
        <dbReference type="Proteomes" id="UP000324241"/>
    </source>
</evidence>
<comment type="similarity">
    <text evidence="1 4">Belongs to the short-chain dehydrogenases/reductases (SDR) family.</text>
</comment>
<evidence type="ECO:0000256" key="1">
    <source>
        <dbReference type="ARBA" id="ARBA00006484"/>
    </source>
</evidence>
<evidence type="ECO:0000313" key="5">
    <source>
        <dbReference type="EMBL" id="KAA8652331.1"/>
    </source>
</evidence>
<dbReference type="PRINTS" id="PR00080">
    <property type="entry name" value="SDRFAMILY"/>
</dbReference>
<dbReference type="RefSeq" id="XP_033431692.1">
    <property type="nucleotide sequence ID" value="XM_033565935.1"/>
</dbReference>
<gene>
    <name evidence="5" type="ORF">ATNIH1004_001235</name>
</gene>
<dbReference type="GO" id="GO:0016616">
    <property type="term" value="F:oxidoreductase activity, acting on the CH-OH group of donors, NAD or NADP as acceptor"/>
    <property type="evidence" value="ECO:0007669"/>
    <property type="project" value="TreeGrafter"/>
</dbReference>
<dbReference type="Gene3D" id="3.40.50.720">
    <property type="entry name" value="NAD(P)-binding Rossmann-like Domain"/>
    <property type="match status" value="2"/>
</dbReference>
<dbReference type="SUPFAM" id="SSF51735">
    <property type="entry name" value="NAD(P)-binding Rossmann-fold domains"/>
    <property type="match status" value="1"/>
</dbReference>
<evidence type="ECO:0000256" key="2">
    <source>
        <dbReference type="ARBA" id="ARBA00022857"/>
    </source>
</evidence>
<dbReference type="PANTHER" id="PTHR24322">
    <property type="entry name" value="PKSB"/>
    <property type="match status" value="1"/>
</dbReference>
<dbReference type="GO" id="GO:0044550">
    <property type="term" value="P:secondary metabolite biosynthetic process"/>
    <property type="evidence" value="ECO:0007669"/>
    <property type="project" value="UniProtKB-ARBA"/>
</dbReference>
<dbReference type="Pfam" id="PF00106">
    <property type="entry name" value="adh_short"/>
    <property type="match status" value="2"/>
</dbReference>
<dbReference type="InterPro" id="IPR002347">
    <property type="entry name" value="SDR_fam"/>
</dbReference>
<name>A0A5M9MYW6_9EURO</name>
<evidence type="ECO:0000256" key="3">
    <source>
        <dbReference type="ARBA" id="ARBA00023002"/>
    </source>
</evidence>
<dbReference type="AlphaFoldDB" id="A0A5M9MYW6"/>
<dbReference type="PANTHER" id="PTHR24322:SF736">
    <property type="entry name" value="RETINOL DEHYDROGENASE 10"/>
    <property type="match status" value="1"/>
</dbReference>
<reference evidence="5 6" key="1">
    <citation type="submission" date="2019-08" db="EMBL/GenBank/DDBJ databases">
        <title>The genome sequence of a newly discovered highly antifungal drug resistant Aspergillus species, Aspergillus tanneri NIH 1004.</title>
        <authorList>
            <person name="Mounaud S."/>
            <person name="Singh I."/>
            <person name="Joardar V."/>
            <person name="Pakala S."/>
            <person name="Pakala S."/>
            <person name="Venepally P."/>
            <person name="Chung J.K."/>
            <person name="Losada L."/>
            <person name="Nierman W.C."/>
        </authorList>
    </citation>
    <scope>NUCLEOTIDE SEQUENCE [LARGE SCALE GENOMIC DNA]</scope>
    <source>
        <strain evidence="5 6">NIH1004</strain>
    </source>
</reference>
<sequence>MNELRLMEASSINRCVTGFTADVFAYCTAKGKQTTQRYPRTFQWLQILASLAILRRTNSWANRRALDNGTSDCYDWTREVVVLTGGSNGIGKQIAILLGNRGIKVAVLDIQPPQDELPPTVRYCKCDITYPAEVSEVAANIPQTRLQFEVNTLSHYWLSREYLPSMIQRNHGMVVTVASQAGYVTTPNMVDYSATKAAAISFHEGLGAELVSRYNAPRVRTVLVTQGFTQTALISELTPEDTWFNPLLLPETVAEAIVKQVLTGSSGHVLVPGSTGWLAKIFRGFPLWYQHKLRVRLERLMRAS</sequence>
<accession>A0A5M9MYW6</accession>
<dbReference type="InterPro" id="IPR036291">
    <property type="entry name" value="NAD(P)-bd_dom_sf"/>
</dbReference>
<dbReference type="OrthoDB" id="10253736at2759"/>
<dbReference type="EMBL" id="QUQM01000002">
    <property type="protein sequence ID" value="KAA8652331.1"/>
    <property type="molecule type" value="Genomic_DNA"/>
</dbReference>
<dbReference type="PROSITE" id="PS00061">
    <property type="entry name" value="ADH_SHORT"/>
    <property type="match status" value="1"/>
</dbReference>
<dbReference type="InterPro" id="IPR020904">
    <property type="entry name" value="Sc_DH/Rdtase_CS"/>
</dbReference>
<proteinExistence type="inferred from homology"/>
<keyword evidence="2" id="KW-0521">NADP</keyword>
<keyword evidence="3" id="KW-0560">Oxidoreductase</keyword>
<dbReference type="Proteomes" id="UP000324241">
    <property type="component" value="Unassembled WGS sequence"/>
</dbReference>
<protein>
    <submittedName>
        <fullName evidence="5">Uncharacterized protein</fullName>
    </submittedName>
</protein>
<dbReference type="PRINTS" id="PR00081">
    <property type="entry name" value="GDHRDH"/>
</dbReference>
<evidence type="ECO:0000256" key="4">
    <source>
        <dbReference type="RuleBase" id="RU000363"/>
    </source>
</evidence>
<dbReference type="GeneID" id="54323937"/>
<organism evidence="5 6">
    <name type="scientific">Aspergillus tanneri</name>
    <dbReference type="NCBI Taxonomy" id="1220188"/>
    <lineage>
        <taxon>Eukaryota</taxon>
        <taxon>Fungi</taxon>
        <taxon>Dikarya</taxon>
        <taxon>Ascomycota</taxon>
        <taxon>Pezizomycotina</taxon>
        <taxon>Eurotiomycetes</taxon>
        <taxon>Eurotiomycetidae</taxon>
        <taxon>Eurotiales</taxon>
        <taxon>Aspergillaceae</taxon>
        <taxon>Aspergillus</taxon>
        <taxon>Aspergillus subgen. Circumdati</taxon>
    </lineage>
</organism>